<evidence type="ECO:0000313" key="3">
    <source>
        <dbReference type="Proteomes" id="UP000034881"/>
    </source>
</evidence>
<dbReference type="Gene3D" id="3.30.160.250">
    <property type="match status" value="1"/>
</dbReference>
<dbReference type="AlphaFoldDB" id="A0A0G0QV78"/>
<name>A0A0G0QV78_9BACT</name>
<organism evidence="2 3">
    <name type="scientific">Candidatus Daviesbacteria bacterium GW2011_GWC2_40_12</name>
    <dbReference type="NCBI Taxonomy" id="1618431"/>
    <lineage>
        <taxon>Bacteria</taxon>
        <taxon>Candidatus Daviesiibacteriota</taxon>
    </lineage>
</organism>
<dbReference type="Proteomes" id="UP000034881">
    <property type="component" value="Unassembled WGS sequence"/>
</dbReference>
<protein>
    <recommendedName>
        <fullName evidence="1">HicB-like antitoxin of toxin-antitoxin system domain-containing protein</fullName>
    </recommendedName>
</protein>
<dbReference type="InterPro" id="IPR051404">
    <property type="entry name" value="TA_system_antitoxin"/>
</dbReference>
<accession>A0A0G0QV78</accession>
<comment type="caution">
    <text evidence="2">The sequence shown here is derived from an EMBL/GenBank/DDBJ whole genome shotgun (WGS) entry which is preliminary data.</text>
</comment>
<feature type="domain" description="HicB-like antitoxin of toxin-antitoxin system" evidence="1">
    <location>
        <begin position="24"/>
        <end position="72"/>
    </location>
</feature>
<gene>
    <name evidence="2" type="ORF">UT77_C0015G0003</name>
</gene>
<reference evidence="2 3" key="1">
    <citation type="journal article" date="2015" name="Nature">
        <title>rRNA introns, odd ribosomes, and small enigmatic genomes across a large radiation of phyla.</title>
        <authorList>
            <person name="Brown C.T."/>
            <person name="Hug L.A."/>
            <person name="Thomas B.C."/>
            <person name="Sharon I."/>
            <person name="Castelle C.J."/>
            <person name="Singh A."/>
            <person name="Wilkins M.J."/>
            <person name="Williams K.H."/>
            <person name="Banfield J.F."/>
        </authorList>
    </citation>
    <scope>NUCLEOTIDE SEQUENCE [LARGE SCALE GENOMIC DNA]</scope>
</reference>
<sequence length="95" mass="10462">MTGLTPTLPKGDIITPMKKKVLQYDVIFEKENDGGYSVWVPDLPGCASQGDNLEKAINNAKEAIQLYLEAASSDFIEEGKLHKDRFIIPVQVATP</sequence>
<dbReference type="PANTHER" id="PTHR34504">
    <property type="entry name" value="ANTITOXIN HICB"/>
    <property type="match status" value="1"/>
</dbReference>
<dbReference type="EMBL" id="LBYB01000015">
    <property type="protein sequence ID" value="KKR41261.1"/>
    <property type="molecule type" value="Genomic_DNA"/>
</dbReference>
<proteinExistence type="predicted"/>
<dbReference type="InterPro" id="IPR035069">
    <property type="entry name" value="TTHA1013/TTHA0281-like"/>
</dbReference>
<dbReference type="Pfam" id="PF15919">
    <property type="entry name" value="HicB_lk_antitox"/>
    <property type="match status" value="1"/>
</dbReference>
<dbReference type="SUPFAM" id="SSF143100">
    <property type="entry name" value="TTHA1013/TTHA0281-like"/>
    <property type="match status" value="1"/>
</dbReference>
<dbReference type="InterPro" id="IPR031807">
    <property type="entry name" value="HicB-like"/>
</dbReference>
<dbReference type="PANTHER" id="PTHR34504:SF2">
    <property type="entry name" value="UPF0150 PROTEIN SSL0259"/>
    <property type="match status" value="1"/>
</dbReference>
<evidence type="ECO:0000259" key="1">
    <source>
        <dbReference type="Pfam" id="PF15919"/>
    </source>
</evidence>
<evidence type="ECO:0000313" key="2">
    <source>
        <dbReference type="EMBL" id="KKR41261.1"/>
    </source>
</evidence>